<dbReference type="Pfam" id="PF20209">
    <property type="entry name" value="DUF6570"/>
    <property type="match status" value="1"/>
</dbReference>
<evidence type="ECO:0000313" key="3">
    <source>
        <dbReference type="Proteomes" id="UP000217790"/>
    </source>
</evidence>
<dbReference type="OrthoDB" id="3235800at2759"/>
<reference evidence="3" key="1">
    <citation type="journal article" date="2017" name="Nat. Ecol. Evol.">
        <title>Genome expansion and lineage-specific genetic innovations in the forest pathogenic fungi Armillaria.</title>
        <authorList>
            <person name="Sipos G."/>
            <person name="Prasanna A.N."/>
            <person name="Walter M.C."/>
            <person name="O'Connor E."/>
            <person name="Balint B."/>
            <person name="Krizsan K."/>
            <person name="Kiss B."/>
            <person name="Hess J."/>
            <person name="Varga T."/>
            <person name="Slot J."/>
            <person name="Riley R."/>
            <person name="Boka B."/>
            <person name="Rigling D."/>
            <person name="Barry K."/>
            <person name="Lee J."/>
            <person name="Mihaltcheva S."/>
            <person name="LaButti K."/>
            <person name="Lipzen A."/>
            <person name="Waldron R."/>
            <person name="Moloney N.M."/>
            <person name="Sperisen C."/>
            <person name="Kredics L."/>
            <person name="Vagvoelgyi C."/>
            <person name="Patrignani A."/>
            <person name="Fitzpatrick D."/>
            <person name="Nagy I."/>
            <person name="Doyle S."/>
            <person name="Anderson J.B."/>
            <person name="Grigoriev I.V."/>
            <person name="Gueldener U."/>
            <person name="Muensterkoetter M."/>
            <person name="Nagy L.G."/>
        </authorList>
    </citation>
    <scope>NUCLEOTIDE SEQUENCE [LARGE SCALE GENOMIC DNA]</scope>
    <source>
        <strain evidence="3">Ar21-2</strain>
    </source>
</reference>
<dbReference type="EMBL" id="KZ293682">
    <property type="protein sequence ID" value="PBK86775.1"/>
    <property type="molecule type" value="Genomic_DNA"/>
</dbReference>
<gene>
    <name evidence="2" type="ORF">ARMGADRAFT_1047806</name>
</gene>
<accession>A0A2H3CUS8</accession>
<dbReference type="Proteomes" id="UP000217790">
    <property type="component" value="Unassembled WGS sequence"/>
</dbReference>
<dbReference type="InterPro" id="IPR046700">
    <property type="entry name" value="DUF6570"/>
</dbReference>
<keyword evidence="3" id="KW-1185">Reference proteome</keyword>
<evidence type="ECO:0000259" key="1">
    <source>
        <dbReference type="Pfam" id="PF20209"/>
    </source>
</evidence>
<proteinExistence type="predicted"/>
<name>A0A2H3CUS8_ARMGA</name>
<feature type="domain" description="DUF6570" evidence="1">
    <location>
        <begin position="2"/>
        <end position="89"/>
    </location>
</feature>
<evidence type="ECO:0000313" key="2">
    <source>
        <dbReference type="EMBL" id="PBK86775.1"/>
    </source>
</evidence>
<protein>
    <recommendedName>
        <fullName evidence="1">DUF6570 domain-containing protein</fullName>
    </recommendedName>
</protein>
<sequence length="230" mass="25715">MIVQLKEEGGIEKDHMQRGIKGHVIVYPQRPSEIARSLPPTVEEIMSPLCVLFVAKPLAVNGAHVRAALKWLKANNPLYSDIEINETILQELDSNLNLPFIVQHILPSVAADTLTSRYEGPVDYPKVPMPQQSGMNFESVVIADVDITSSSNNLRAAAMRHIKKRGGGYLELTHDPSPAEEYNNPLLFPMMYPTLFPYGVGSFEERTRQSSVSLRAHCREMLLHTSLKVK</sequence>
<dbReference type="AlphaFoldDB" id="A0A2H3CUS8"/>
<dbReference type="InParanoid" id="A0A2H3CUS8"/>
<organism evidence="2 3">
    <name type="scientific">Armillaria gallica</name>
    <name type="common">Bulbous honey fungus</name>
    <name type="synonym">Armillaria bulbosa</name>
    <dbReference type="NCBI Taxonomy" id="47427"/>
    <lineage>
        <taxon>Eukaryota</taxon>
        <taxon>Fungi</taxon>
        <taxon>Dikarya</taxon>
        <taxon>Basidiomycota</taxon>
        <taxon>Agaricomycotina</taxon>
        <taxon>Agaricomycetes</taxon>
        <taxon>Agaricomycetidae</taxon>
        <taxon>Agaricales</taxon>
        <taxon>Marasmiineae</taxon>
        <taxon>Physalacriaceae</taxon>
        <taxon>Armillaria</taxon>
    </lineage>
</organism>
<dbReference type="STRING" id="47427.A0A2H3CUS8"/>